<organism evidence="1 2">
    <name type="scientific">Bacillus nakamurai</name>
    <dbReference type="NCBI Taxonomy" id="1793963"/>
    <lineage>
        <taxon>Bacteria</taxon>
        <taxon>Bacillati</taxon>
        <taxon>Bacillota</taxon>
        <taxon>Bacilli</taxon>
        <taxon>Bacillales</taxon>
        <taxon>Bacillaceae</taxon>
        <taxon>Bacillus</taxon>
    </lineage>
</organism>
<proteinExistence type="predicted"/>
<dbReference type="EMBL" id="LSBA01000036">
    <property type="protein sequence ID" value="KXZ15202.1"/>
    <property type="molecule type" value="Genomic_DNA"/>
</dbReference>
<name>A0A150F3A9_9BACI</name>
<dbReference type="OrthoDB" id="2921521at2"/>
<keyword evidence="2" id="KW-1185">Reference proteome</keyword>
<dbReference type="AlphaFoldDB" id="A0A150F3A9"/>
<comment type="caution">
    <text evidence="1">The sequence shown here is derived from an EMBL/GenBank/DDBJ whole genome shotgun (WGS) entry which is preliminary data.</text>
</comment>
<dbReference type="Proteomes" id="UP000075430">
    <property type="component" value="Unassembled WGS sequence"/>
</dbReference>
<reference evidence="2" key="1">
    <citation type="submission" date="2016-02" db="EMBL/GenBank/DDBJ databases">
        <authorList>
            <person name="Dunlap C."/>
        </authorList>
    </citation>
    <scope>NUCLEOTIDE SEQUENCE [LARGE SCALE GENOMIC DNA]</scope>
    <source>
        <strain evidence="2">NRRL B-41092</strain>
    </source>
</reference>
<sequence length="208" mass="24805">MKLETANLLKALSEYQFYNWEDHEENQHHLMIGLPEDMINIRNFYDSFGFECIDNEYSDVKISKKQWTDIENLFFQWVSPYLSTFNQTIVTPFLSNDWEGEFDLEDIDEDELAAAYKKYKEFLISKDLYDNTPALIEISRGYKIDNIDDFSTIGKMAVRNNKYLFFADEEKVFMFTDSLTCNIYFKNQEVLEKEKEKIVQLLSPQFLI</sequence>
<protein>
    <submittedName>
        <fullName evidence="1">Uncharacterized protein</fullName>
    </submittedName>
</protein>
<gene>
    <name evidence="1" type="ORF">AXI58_02755</name>
</gene>
<dbReference type="RefSeq" id="WP_061522865.1">
    <property type="nucleotide sequence ID" value="NZ_JARLZY010000006.1"/>
</dbReference>
<evidence type="ECO:0000313" key="2">
    <source>
        <dbReference type="Proteomes" id="UP000075430"/>
    </source>
</evidence>
<evidence type="ECO:0000313" key="1">
    <source>
        <dbReference type="EMBL" id="KXZ15202.1"/>
    </source>
</evidence>
<accession>A0A150F3A9</accession>